<dbReference type="PRINTS" id="PR00781">
    <property type="entry name" value="LIPOSIGPTASE"/>
</dbReference>
<dbReference type="AlphaFoldDB" id="A0A382F7F2"/>
<evidence type="ECO:0000256" key="3">
    <source>
        <dbReference type="ARBA" id="ARBA00022692"/>
    </source>
</evidence>
<dbReference type="GO" id="GO:0004190">
    <property type="term" value="F:aspartic-type endopeptidase activity"/>
    <property type="evidence" value="ECO:0007669"/>
    <property type="project" value="InterPro"/>
</dbReference>
<dbReference type="PANTHER" id="PTHR33695">
    <property type="entry name" value="LIPOPROTEIN SIGNAL PEPTIDASE"/>
    <property type="match status" value="1"/>
</dbReference>
<evidence type="ECO:0000313" key="8">
    <source>
        <dbReference type="EMBL" id="SVB58123.1"/>
    </source>
</evidence>
<protein>
    <recommendedName>
        <fullName evidence="9">Lipoprotein signal peptidase</fullName>
    </recommendedName>
</protein>
<evidence type="ECO:0000256" key="5">
    <source>
        <dbReference type="ARBA" id="ARBA00022989"/>
    </source>
</evidence>
<keyword evidence="1" id="KW-1003">Cell membrane</keyword>
<dbReference type="GO" id="GO:0006508">
    <property type="term" value="P:proteolysis"/>
    <property type="evidence" value="ECO:0007669"/>
    <property type="project" value="UniProtKB-KW"/>
</dbReference>
<keyword evidence="2" id="KW-0645">Protease</keyword>
<feature type="transmembrane region" description="Helical" evidence="7">
    <location>
        <begin position="124"/>
        <end position="144"/>
    </location>
</feature>
<evidence type="ECO:0000256" key="1">
    <source>
        <dbReference type="ARBA" id="ARBA00022475"/>
    </source>
</evidence>
<keyword evidence="6 7" id="KW-0472">Membrane</keyword>
<dbReference type="GO" id="GO:0016020">
    <property type="term" value="C:membrane"/>
    <property type="evidence" value="ECO:0007669"/>
    <property type="project" value="InterPro"/>
</dbReference>
<accession>A0A382F7F2</accession>
<evidence type="ECO:0008006" key="9">
    <source>
        <dbReference type="Google" id="ProtNLM"/>
    </source>
</evidence>
<keyword evidence="4" id="KW-0378">Hydrolase</keyword>
<reference evidence="8" key="1">
    <citation type="submission" date="2018-05" db="EMBL/GenBank/DDBJ databases">
        <authorList>
            <person name="Lanie J.A."/>
            <person name="Ng W.-L."/>
            <person name="Kazmierczak K.M."/>
            <person name="Andrzejewski T.M."/>
            <person name="Davidsen T.M."/>
            <person name="Wayne K.J."/>
            <person name="Tettelin H."/>
            <person name="Glass J.I."/>
            <person name="Rusch D."/>
            <person name="Podicherti R."/>
            <person name="Tsui H.-C.T."/>
            <person name="Winkler M.E."/>
        </authorList>
    </citation>
    <scope>NUCLEOTIDE SEQUENCE</scope>
</reference>
<organism evidence="8">
    <name type="scientific">marine metagenome</name>
    <dbReference type="NCBI Taxonomy" id="408172"/>
    <lineage>
        <taxon>unclassified sequences</taxon>
        <taxon>metagenomes</taxon>
        <taxon>ecological metagenomes</taxon>
    </lineage>
</organism>
<proteinExistence type="inferred from homology"/>
<dbReference type="InterPro" id="IPR001872">
    <property type="entry name" value="Peptidase_A8"/>
</dbReference>
<keyword evidence="3 7" id="KW-0812">Transmembrane</keyword>
<dbReference type="EMBL" id="UINC01048059">
    <property type="protein sequence ID" value="SVB58123.1"/>
    <property type="molecule type" value="Genomic_DNA"/>
</dbReference>
<name>A0A382F7F2_9ZZZZ</name>
<keyword evidence="5 7" id="KW-1133">Transmembrane helix</keyword>
<evidence type="ECO:0000256" key="2">
    <source>
        <dbReference type="ARBA" id="ARBA00022670"/>
    </source>
</evidence>
<sequence length="157" mass="17043">MFGFAASILFVDQSTKALVRHHLTLHESISIIPNFLDFRYVQNSGAAFGILNNADIPFKPALMTAVALFALIAIALYTSRLSSEEPLAKIGLTAIMGGACGNLADRISTGYVVDFIDVYWSTWHFWAFNVADASITVGAGCLILDMAILNRHVSETT</sequence>
<feature type="transmembrane region" description="Helical" evidence="7">
    <location>
        <begin position="61"/>
        <end position="79"/>
    </location>
</feature>
<dbReference type="Pfam" id="PF01252">
    <property type="entry name" value="Peptidase_A8"/>
    <property type="match status" value="1"/>
</dbReference>
<evidence type="ECO:0000256" key="4">
    <source>
        <dbReference type="ARBA" id="ARBA00022801"/>
    </source>
</evidence>
<evidence type="ECO:0000256" key="7">
    <source>
        <dbReference type="SAM" id="Phobius"/>
    </source>
</evidence>
<gene>
    <name evidence="8" type="ORF">METZ01_LOCUS210977</name>
</gene>
<dbReference type="HAMAP" id="MF_00161">
    <property type="entry name" value="LspA"/>
    <property type="match status" value="1"/>
</dbReference>
<dbReference type="NCBIfam" id="TIGR00077">
    <property type="entry name" value="lspA"/>
    <property type="match status" value="1"/>
</dbReference>
<dbReference type="PANTHER" id="PTHR33695:SF1">
    <property type="entry name" value="LIPOPROTEIN SIGNAL PEPTIDASE"/>
    <property type="match status" value="1"/>
</dbReference>
<feature type="transmembrane region" description="Helical" evidence="7">
    <location>
        <begin position="86"/>
        <end position="104"/>
    </location>
</feature>
<evidence type="ECO:0000256" key="6">
    <source>
        <dbReference type="ARBA" id="ARBA00023136"/>
    </source>
</evidence>